<accession>A0A0E9Q8W6</accession>
<reference evidence="1" key="1">
    <citation type="submission" date="2014-11" db="EMBL/GenBank/DDBJ databases">
        <authorList>
            <person name="Amaro Gonzalez C."/>
        </authorList>
    </citation>
    <scope>NUCLEOTIDE SEQUENCE</scope>
</reference>
<evidence type="ECO:0000313" key="1">
    <source>
        <dbReference type="EMBL" id="JAH12755.1"/>
    </source>
</evidence>
<reference evidence="1" key="2">
    <citation type="journal article" date="2015" name="Fish Shellfish Immunol.">
        <title>Early steps in the European eel (Anguilla anguilla)-Vibrio vulnificus interaction in the gills: Role of the RtxA13 toxin.</title>
        <authorList>
            <person name="Callol A."/>
            <person name="Pajuelo D."/>
            <person name="Ebbesson L."/>
            <person name="Teles M."/>
            <person name="MacKenzie S."/>
            <person name="Amaro C."/>
        </authorList>
    </citation>
    <scope>NUCLEOTIDE SEQUENCE</scope>
</reference>
<protein>
    <submittedName>
        <fullName evidence="1">Uncharacterized protein</fullName>
    </submittedName>
</protein>
<dbReference type="EMBL" id="GBXM01095822">
    <property type="protein sequence ID" value="JAH12755.1"/>
    <property type="molecule type" value="Transcribed_RNA"/>
</dbReference>
<organism evidence="1">
    <name type="scientific">Anguilla anguilla</name>
    <name type="common">European freshwater eel</name>
    <name type="synonym">Muraena anguilla</name>
    <dbReference type="NCBI Taxonomy" id="7936"/>
    <lineage>
        <taxon>Eukaryota</taxon>
        <taxon>Metazoa</taxon>
        <taxon>Chordata</taxon>
        <taxon>Craniata</taxon>
        <taxon>Vertebrata</taxon>
        <taxon>Euteleostomi</taxon>
        <taxon>Actinopterygii</taxon>
        <taxon>Neopterygii</taxon>
        <taxon>Teleostei</taxon>
        <taxon>Anguilliformes</taxon>
        <taxon>Anguillidae</taxon>
        <taxon>Anguilla</taxon>
    </lineage>
</organism>
<proteinExistence type="predicted"/>
<sequence length="36" mass="4257">MFCTFNKYCKQKNYNIPGFQFRFLVCFALSLLSGRA</sequence>
<dbReference type="AlphaFoldDB" id="A0A0E9Q8W6"/>
<name>A0A0E9Q8W6_ANGAN</name>